<feature type="region of interest" description="Disordered" evidence="9">
    <location>
        <begin position="1"/>
        <end position="36"/>
    </location>
</feature>
<evidence type="ECO:0000256" key="8">
    <source>
        <dbReference type="RuleBase" id="RU363034"/>
    </source>
</evidence>
<keyword evidence="10" id="KW-0812">Transmembrane</keyword>
<dbReference type="InterPro" id="IPR000562">
    <property type="entry name" value="FN_type2_dom"/>
</dbReference>
<evidence type="ECO:0000256" key="10">
    <source>
        <dbReference type="SAM" id="Phobius"/>
    </source>
</evidence>
<dbReference type="InterPro" id="IPR001254">
    <property type="entry name" value="Trypsin_dom"/>
</dbReference>
<keyword evidence="6" id="KW-0843">Virulence</keyword>
<dbReference type="EMBL" id="JALLPB020000050">
    <property type="protein sequence ID" value="KAL3822964.1"/>
    <property type="molecule type" value="Genomic_DNA"/>
</dbReference>
<comment type="caution">
    <text evidence="13">The sequence shown here is derived from an EMBL/GenBank/DDBJ whole genome shotgun (WGS) entry which is preliminary data.</text>
</comment>
<dbReference type="PANTHER" id="PTHR24276:SF91">
    <property type="entry name" value="AT26814P-RELATED"/>
    <property type="match status" value="1"/>
</dbReference>
<dbReference type="PROSITE" id="PS00135">
    <property type="entry name" value="TRYPSIN_SER"/>
    <property type="match status" value="1"/>
</dbReference>
<evidence type="ECO:0000256" key="4">
    <source>
        <dbReference type="ARBA" id="ARBA00022801"/>
    </source>
</evidence>
<dbReference type="Gene3D" id="2.10.10.10">
    <property type="entry name" value="Fibronectin, type II, collagen-binding"/>
    <property type="match status" value="1"/>
</dbReference>
<proteinExistence type="inferred from homology"/>
<dbReference type="InterPro" id="IPR018114">
    <property type="entry name" value="TRYPSIN_HIS"/>
</dbReference>
<comment type="similarity">
    <text evidence="1">Belongs to the peptidase S1 family.</text>
</comment>
<dbReference type="InterPro" id="IPR013806">
    <property type="entry name" value="Kringle-like"/>
</dbReference>
<evidence type="ECO:0000256" key="5">
    <source>
        <dbReference type="ARBA" id="ARBA00022825"/>
    </source>
</evidence>
<feature type="domain" description="Peptidase S1" evidence="11">
    <location>
        <begin position="124"/>
        <end position="372"/>
    </location>
</feature>
<dbReference type="Pfam" id="PF00040">
    <property type="entry name" value="fn2"/>
    <property type="match status" value="1"/>
</dbReference>
<evidence type="ECO:0000259" key="12">
    <source>
        <dbReference type="PROSITE" id="PS51092"/>
    </source>
</evidence>
<keyword evidence="2 8" id="KW-0645">Protease</keyword>
<dbReference type="CDD" id="cd00190">
    <property type="entry name" value="Tryp_SPc"/>
    <property type="match status" value="1"/>
</dbReference>
<dbReference type="SUPFAM" id="SSF57440">
    <property type="entry name" value="Kringle-like"/>
    <property type="match status" value="1"/>
</dbReference>
<keyword evidence="4 8" id="KW-0378">Hydrolase</keyword>
<name>A0ABD3SEJ2_9STRA</name>
<dbReference type="InterPro" id="IPR001314">
    <property type="entry name" value="Peptidase_S1A"/>
</dbReference>
<keyword evidence="3" id="KW-0677">Repeat</keyword>
<gene>
    <name evidence="13" type="ORF">ACHAXA_011679</name>
</gene>
<evidence type="ECO:0008006" key="15">
    <source>
        <dbReference type="Google" id="ProtNLM"/>
    </source>
</evidence>
<dbReference type="SMART" id="SM00059">
    <property type="entry name" value="FN2"/>
    <property type="match status" value="1"/>
</dbReference>
<dbReference type="InterPro" id="IPR043504">
    <property type="entry name" value="Peptidase_S1_PA_chymotrypsin"/>
</dbReference>
<evidence type="ECO:0000256" key="2">
    <source>
        <dbReference type="ARBA" id="ARBA00022670"/>
    </source>
</evidence>
<dbReference type="InterPro" id="IPR009003">
    <property type="entry name" value="Peptidase_S1_PA"/>
</dbReference>
<keyword evidence="5 8" id="KW-0720">Serine protease</keyword>
<dbReference type="PROSITE" id="PS51092">
    <property type="entry name" value="FN2_2"/>
    <property type="match status" value="1"/>
</dbReference>
<sequence length="519" mass="55619">MNTVQQRGSDGDMPPVETDNSMGSSKPSLSNAGEIINVGDDDIAPSSLSFSAQDNADAAAKNGIKCGIRYRLITLGGVLLVATISATLAVVISKRKESVKSESVPLPPPVPYQQYEQGQSSAKIINGGEAEEDSYPYIVSLRSTEYGGIKCGGSLIARDIILTAAHCSMAGINTGEEGGINFAILGRHDVDDSDGEVFGITGYAIHPNYNADMLDYDFMLLLMEGPSTANNVMTVKLNSYASIPQVGQDVWAMGWGDTDIADDSSIYTDEDVELSDVLMQIEVQVVSNVDCGVAINNYYGMTVINDASMFCAADEGQDACQGDSGGPLVIRDNDGDVQVGVVSWGVSCAHDQFPGVYARVSAAYEWIQGVVCANSNYASETEFECGSNQPGNGPCIMCPDGITVDDDFVPYPDINSQTCQEIADYGIYYAADGSDICEVNVKGYEPVCCPTNNDWTIETFAYDCDGDCGKKPDLPCAFPFTYEGVEYYSCTTVDWSQAWCATKTGNYKSGHWKHCCNCD</sequence>
<keyword evidence="7" id="KW-1015">Disulfide bond</keyword>
<dbReference type="InterPro" id="IPR033116">
    <property type="entry name" value="TRYPSIN_SER"/>
</dbReference>
<evidence type="ECO:0000259" key="11">
    <source>
        <dbReference type="PROSITE" id="PS50240"/>
    </source>
</evidence>
<evidence type="ECO:0000256" key="3">
    <source>
        <dbReference type="ARBA" id="ARBA00022737"/>
    </source>
</evidence>
<dbReference type="InterPro" id="IPR036943">
    <property type="entry name" value="FN_type2_sf"/>
</dbReference>
<feature type="domain" description="Fibronectin type-II" evidence="12">
    <location>
        <begin position="471"/>
        <end position="517"/>
    </location>
</feature>
<dbReference type="Gene3D" id="2.40.10.10">
    <property type="entry name" value="Trypsin-like serine proteases"/>
    <property type="match status" value="1"/>
</dbReference>
<feature type="compositionally biased region" description="Polar residues" evidence="9">
    <location>
        <begin position="18"/>
        <end position="31"/>
    </location>
</feature>
<accession>A0ABD3SEJ2</accession>
<dbReference type="PRINTS" id="PR00722">
    <property type="entry name" value="CHYMOTRYPSIN"/>
</dbReference>
<evidence type="ECO:0000313" key="13">
    <source>
        <dbReference type="EMBL" id="KAL3822964.1"/>
    </source>
</evidence>
<dbReference type="InterPro" id="IPR050430">
    <property type="entry name" value="Peptidase_S1"/>
</dbReference>
<dbReference type="Proteomes" id="UP001530377">
    <property type="component" value="Unassembled WGS sequence"/>
</dbReference>
<feature type="transmembrane region" description="Helical" evidence="10">
    <location>
        <begin position="72"/>
        <end position="92"/>
    </location>
</feature>
<dbReference type="PROSITE" id="PS00134">
    <property type="entry name" value="TRYPSIN_HIS"/>
    <property type="match status" value="1"/>
</dbReference>
<dbReference type="GO" id="GO:0008236">
    <property type="term" value="F:serine-type peptidase activity"/>
    <property type="evidence" value="ECO:0007669"/>
    <property type="project" value="UniProtKB-KW"/>
</dbReference>
<keyword evidence="10" id="KW-1133">Transmembrane helix</keyword>
<evidence type="ECO:0000256" key="9">
    <source>
        <dbReference type="SAM" id="MobiDB-lite"/>
    </source>
</evidence>
<evidence type="ECO:0000256" key="1">
    <source>
        <dbReference type="ARBA" id="ARBA00007664"/>
    </source>
</evidence>
<dbReference type="AlphaFoldDB" id="A0ABD3SEJ2"/>
<dbReference type="GO" id="GO:0006508">
    <property type="term" value="P:proteolysis"/>
    <property type="evidence" value="ECO:0007669"/>
    <property type="project" value="UniProtKB-KW"/>
</dbReference>
<dbReference type="SMART" id="SM00020">
    <property type="entry name" value="Tryp_SPc"/>
    <property type="match status" value="1"/>
</dbReference>
<dbReference type="FunFam" id="2.40.10.10:FF:000036">
    <property type="entry name" value="Trypsin beta"/>
    <property type="match status" value="1"/>
</dbReference>
<dbReference type="SUPFAM" id="SSF50494">
    <property type="entry name" value="Trypsin-like serine proteases"/>
    <property type="match status" value="1"/>
</dbReference>
<evidence type="ECO:0000256" key="7">
    <source>
        <dbReference type="ARBA" id="ARBA00023157"/>
    </source>
</evidence>
<keyword evidence="14" id="KW-1185">Reference proteome</keyword>
<protein>
    <recommendedName>
        <fullName evidence="15">Peptidase S1 domain-containing protein</fullName>
    </recommendedName>
</protein>
<evidence type="ECO:0000313" key="14">
    <source>
        <dbReference type="Proteomes" id="UP001530377"/>
    </source>
</evidence>
<organism evidence="13 14">
    <name type="scientific">Cyclostephanos tholiformis</name>
    <dbReference type="NCBI Taxonomy" id="382380"/>
    <lineage>
        <taxon>Eukaryota</taxon>
        <taxon>Sar</taxon>
        <taxon>Stramenopiles</taxon>
        <taxon>Ochrophyta</taxon>
        <taxon>Bacillariophyta</taxon>
        <taxon>Coscinodiscophyceae</taxon>
        <taxon>Thalassiosirophycidae</taxon>
        <taxon>Stephanodiscales</taxon>
        <taxon>Stephanodiscaceae</taxon>
        <taxon>Cyclostephanos</taxon>
    </lineage>
</organism>
<dbReference type="Pfam" id="PF00089">
    <property type="entry name" value="Trypsin"/>
    <property type="match status" value="1"/>
</dbReference>
<reference evidence="13 14" key="1">
    <citation type="submission" date="2024-10" db="EMBL/GenBank/DDBJ databases">
        <title>Updated reference genomes for cyclostephanoid diatoms.</title>
        <authorList>
            <person name="Roberts W.R."/>
            <person name="Alverson A.J."/>
        </authorList>
    </citation>
    <scope>NUCLEOTIDE SEQUENCE [LARGE SCALE GENOMIC DNA]</scope>
    <source>
        <strain evidence="13 14">AJA228-03</strain>
    </source>
</reference>
<evidence type="ECO:0000256" key="6">
    <source>
        <dbReference type="ARBA" id="ARBA00023026"/>
    </source>
</evidence>
<keyword evidence="10" id="KW-0472">Membrane</keyword>
<dbReference type="PROSITE" id="PS50240">
    <property type="entry name" value="TRYPSIN_DOM"/>
    <property type="match status" value="1"/>
</dbReference>
<dbReference type="PANTHER" id="PTHR24276">
    <property type="entry name" value="POLYSERASE-RELATED"/>
    <property type="match status" value="1"/>
</dbReference>